<dbReference type="RefSeq" id="WP_050518897.1">
    <property type="nucleotide sequence ID" value="NZ_FOCO01000017.1"/>
</dbReference>
<reference evidence="1 2" key="1">
    <citation type="submission" date="2016-10" db="EMBL/GenBank/DDBJ databases">
        <authorList>
            <person name="de Groot N.N."/>
        </authorList>
    </citation>
    <scope>NUCLEOTIDE SEQUENCE [LARGE SCALE GENOMIC DNA]</scope>
    <source>
        <strain evidence="1 2">CGMCC 1.10836</strain>
    </source>
</reference>
<proteinExistence type="predicted"/>
<accession>A0A1H8HKW0</accession>
<dbReference type="AlphaFoldDB" id="A0A1H8HKW0"/>
<keyword evidence="2" id="KW-1185">Reference proteome</keyword>
<evidence type="ECO:0000313" key="1">
    <source>
        <dbReference type="EMBL" id="SEN56749.1"/>
    </source>
</evidence>
<gene>
    <name evidence="1" type="ORF">SAMN05216227_101748</name>
</gene>
<sequence length="115" mass="13151">MGFSAFWARKDWNIQRQDGTKYLQSQMFCADDGQVLVDVIIPYARLNEMLGEICGNLKIVGKLEQKNASILGQTDSLPDSLKSEMEEFYVKDLELFDRLDQINAVGMQKLREMAP</sequence>
<dbReference type="OrthoDB" id="7687351at2"/>
<dbReference type="EMBL" id="FOCO01000017">
    <property type="protein sequence ID" value="SEN56749.1"/>
    <property type="molecule type" value="Genomic_DNA"/>
</dbReference>
<dbReference type="Proteomes" id="UP000183002">
    <property type="component" value="Unassembled WGS sequence"/>
</dbReference>
<protein>
    <submittedName>
        <fullName evidence="1">Uncharacterized protein</fullName>
    </submittedName>
</protein>
<organism evidence="1 2">
    <name type="scientific">Pseudorhodobacter antarcticus</name>
    <dbReference type="NCBI Taxonomy" id="1077947"/>
    <lineage>
        <taxon>Bacteria</taxon>
        <taxon>Pseudomonadati</taxon>
        <taxon>Pseudomonadota</taxon>
        <taxon>Alphaproteobacteria</taxon>
        <taxon>Rhodobacterales</taxon>
        <taxon>Paracoccaceae</taxon>
        <taxon>Pseudorhodobacter</taxon>
    </lineage>
</organism>
<name>A0A1H8HKW0_9RHOB</name>
<evidence type="ECO:0000313" key="2">
    <source>
        <dbReference type="Proteomes" id="UP000183002"/>
    </source>
</evidence>